<dbReference type="PANTHER" id="PTHR45648">
    <property type="entry name" value="GDSL LIPASE/ACYLHYDROLASE FAMILY PROTEIN (AFU_ORTHOLOGUE AFUA_4G14700)"/>
    <property type="match status" value="1"/>
</dbReference>
<keyword evidence="2" id="KW-0732">Signal</keyword>
<dbReference type="InterPro" id="IPR051058">
    <property type="entry name" value="GDSL_Est/Lipase"/>
</dbReference>
<dbReference type="GO" id="GO:0016788">
    <property type="term" value="F:hydrolase activity, acting on ester bonds"/>
    <property type="evidence" value="ECO:0007669"/>
    <property type="project" value="InterPro"/>
</dbReference>
<feature type="chain" id="PRO_5019741125" evidence="2">
    <location>
        <begin position="30"/>
        <end position="375"/>
    </location>
</feature>
<dbReference type="PROSITE" id="PS51257">
    <property type="entry name" value="PROKAR_LIPOPROTEIN"/>
    <property type="match status" value="1"/>
</dbReference>
<comment type="caution">
    <text evidence="3">The sequence shown here is derived from an EMBL/GenBank/DDBJ whole genome shotgun (WGS) entry which is preliminary data.</text>
</comment>
<proteinExistence type="predicted"/>
<sequence length="375" mass="38730">MKFSPKSHQTARRMLQAAAAVALTFSVVACGGGGSDSTTASTLKSQVNQSFQVVSFGDSLSDVGTYAPNIELEFGASGRFTTSPGQVWTQEVATYYGDTLTPAETGGFGATITQYPNGYGYAQGGALISGTEGNGWEANGAAALTVPVTQQVTNYLTTHGSFNSNQLVLIQGGANDLIQFAEEVSADPTQLANASTVIQAAVTAFVTDVGTILAKGATHVVVVNIPDISQTPLATLANDGGATAALFQQLVTGFNTALSTALTANFGSAVVQVDSATFIDNAVTNYQANGFSVSNTATACNLTQMYENALASGLSTTEAASFESSLFCSPQLYVAANADQTYMFADQIHPTTHLHALFAAYVESQINTAYGLTAN</sequence>
<dbReference type="SUPFAM" id="SSF52266">
    <property type="entry name" value="SGNH hydrolase"/>
    <property type="match status" value="1"/>
</dbReference>
<feature type="signal peptide" evidence="2">
    <location>
        <begin position="1"/>
        <end position="29"/>
    </location>
</feature>
<gene>
    <name evidence="3" type="ORF">D7S86_03535</name>
</gene>
<evidence type="ECO:0000256" key="2">
    <source>
        <dbReference type="SAM" id="SignalP"/>
    </source>
</evidence>
<evidence type="ECO:0000313" key="3">
    <source>
        <dbReference type="EMBL" id="RKP58998.1"/>
    </source>
</evidence>
<dbReference type="OrthoDB" id="5292073at2"/>
<organism evidence="3 4">
    <name type="scientific">Pararobbsia silviterrae</name>
    <dbReference type="NCBI Taxonomy" id="1792498"/>
    <lineage>
        <taxon>Bacteria</taxon>
        <taxon>Pseudomonadati</taxon>
        <taxon>Pseudomonadota</taxon>
        <taxon>Betaproteobacteria</taxon>
        <taxon>Burkholderiales</taxon>
        <taxon>Burkholderiaceae</taxon>
        <taxon>Pararobbsia</taxon>
    </lineage>
</organism>
<keyword evidence="1 3" id="KW-0378">Hydrolase</keyword>
<evidence type="ECO:0000313" key="4">
    <source>
        <dbReference type="Proteomes" id="UP000270342"/>
    </source>
</evidence>
<dbReference type="EMBL" id="RBZU01000001">
    <property type="protein sequence ID" value="RKP58998.1"/>
    <property type="molecule type" value="Genomic_DNA"/>
</dbReference>
<dbReference type="PANTHER" id="PTHR45648:SF22">
    <property type="entry name" value="GDSL LIPASE_ACYLHYDROLASE FAMILY PROTEIN (AFU_ORTHOLOGUE AFUA_4G14700)"/>
    <property type="match status" value="1"/>
</dbReference>
<protein>
    <submittedName>
        <fullName evidence="3">Acylhydrolase</fullName>
    </submittedName>
</protein>
<dbReference type="RefSeq" id="WP_121083458.1">
    <property type="nucleotide sequence ID" value="NZ_RBZU01000001.1"/>
</dbReference>
<reference evidence="3 4" key="1">
    <citation type="submission" date="2018-10" db="EMBL/GenBank/DDBJ databases">
        <title>Robbsia sp. DHC34, isolated from soil.</title>
        <authorList>
            <person name="Gao Z.-H."/>
            <person name="Qiu L.-H."/>
        </authorList>
    </citation>
    <scope>NUCLEOTIDE SEQUENCE [LARGE SCALE GENOMIC DNA]</scope>
    <source>
        <strain evidence="3 4">DHC34</strain>
    </source>
</reference>
<dbReference type="InterPro" id="IPR001087">
    <property type="entry name" value="GDSL"/>
</dbReference>
<dbReference type="AlphaFoldDB" id="A0A494YE52"/>
<name>A0A494YE52_9BURK</name>
<dbReference type="Proteomes" id="UP000270342">
    <property type="component" value="Unassembled WGS sequence"/>
</dbReference>
<keyword evidence="4" id="KW-1185">Reference proteome</keyword>
<evidence type="ECO:0000256" key="1">
    <source>
        <dbReference type="ARBA" id="ARBA00022801"/>
    </source>
</evidence>
<dbReference type="InterPro" id="IPR036514">
    <property type="entry name" value="SGNH_hydro_sf"/>
</dbReference>
<accession>A0A494YE52</accession>
<dbReference type="Gene3D" id="3.40.50.1110">
    <property type="entry name" value="SGNH hydrolase"/>
    <property type="match status" value="1"/>
</dbReference>
<dbReference type="CDD" id="cd01847">
    <property type="entry name" value="Triacylglycerol_lipase_like"/>
    <property type="match status" value="1"/>
</dbReference>
<dbReference type="Pfam" id="PF00657">
    <property type="entry name" value="Lipase_GDSL"/>
    <property type="match status" value="1"/>
</dbReference>